<feature type="compositionally biased region" description="Polar residues" evidence="1">
    <location>
        <begin position="616"/>
        <end position="633"/>
    </location>
</feature>
<dbReference type="Proteomes" id="UP000567179">
    <property type="component" value="Unassembled WGS sequence"/>
</dbReference>
<keyword evidence="4" id="KW-1185">Reference proteome</keyword>
<feature type="region of interest" description="Disordered" evidence="1">
    <location>
        <begin position="664"/>
        <end position="693"/>
    </location>
</feature>
<feature type="transmembrane region" description="Helical" evidence="2">
    <location>
        <begin position="51"/>
        <end position="69"/>
    </location>
</feature>
<evidence type="ECO:0000313" key="4">
    <source>
        <dbReference type="Proteomes" id="UP000567179"/>
    </source>
</evidence>
<organism evidence="3 4">
    <name type="scientific">Psilocybe cf. subviscida</name>
    <dbReference type="NCBI Taxonomy" id="2480587"/>
    <lineage>
        <taxon>Eukaryota</taxon>
        <taxon>Fungi</taxon>
        <taxon>Dikarya</taxon>
        <taxon>Basidiomycota</taxon>
        <taxon>Agaricomycotina</taxon>
        <taxon>Agaricomycetes</taxon>
        <taxon>Agaricomycetidae</taxon>
        <taxon>Agaricales</taxon>
        <taxon>Agaricineae</taxon>
        <taxon>Strophariaceae</taxon>
        <taxon>Psilocybe</taxon>
    </lineage>
</organism>
<keyword evidence="2" id="KW-0472">Membrane</keyword>
<gene>
    <name evidence="3" type="ORF">D9619_009763</name>
</gene>
<evidence type="ECO:0000313" key="3">
    <source>
        <dbReference type="EMBL" id="KAF5325435.1"/>
    </source>
</evidence>
<keyword evidence="2" id="KW-0812">Transmembrane</keyword>
<feature type="region of interest" description="Disordered" evidence="1">
    <location>
        <begin position="592"/>
        <end position="633"/>
    </location>
</feature>
<dbReference type="OrthoDB" id="3219582at2759"/>
<evidence type="ECO:0000256" key="2">
    <source>
        <dbReference type="SAM" id="Phobius"/>
    </source>
</evidence>
<protein>
    <submittedName>
        <fullName evidence="3">Uncharacterized protein</fullName>
    </submittedName>
</protein>
<reference evidence="3 4" key="1">
    <citation type="journal article" date="2020" name="ISME J.">
        <title>Uncovering the hidden diversity of litter-decomposition mechanisms in mushroom-forming fungi.</title>
        <authorList>
            <person name="Floudas D."/>
            <person name="Bentzer J."/>
            <person name="Ahren D."/>
            <person name="Johansson T."/>
            <person name="Persson P."/>
            <person name="Tunlid A."/>
        </authorList>
    </citation>
    <scope>NUCLEOTIDE SEQUENCE [LARGE SCALE GENOMIC DNA]</scope>
    <source>
        <strain evidence="3 4">CBS 101986</strain>
    </source>
</reference>
<name>A0A8H5F6C2_9AGAR</name>
<evidence type="ECO:0000256" key="1">
    <source>
        <dbReference type="SAM" id="MobiDB-lite"/>
    </source>
</evidence>
<dbReference type="EMBL" id="JAACJJ010000015">
    <property type="protein sequence ID" value="KAF5325435.1"/>
    <property type="molecule type" value="Genomic_DNA"/>
</dbReference>
<comment type="caution">
    <text evidence="3">The sequence shown here is derived from an EMBL/GenBank/DDBJ whole genome shotgun (WGS) entry which is preliminary data.</text>
</comment>
<feature type="region of interest" description="Disordered" evidence="1">
    <location>
        <begin position="445"/>
        <end position="478"/>
    </location>
</feature>
<feature type="compositionally biased region" description="Basic and acidic residues" evidence="1">
    <location>
        <begin position="462"/>
        <end position="471"/>
    </location>
</feature>
<feature type="transmembrane region" description="Helical" evidence="2">
    <location>
        <begin position="177"/>
        <end position="203"/>
    </location>
</feature>
<dbReference type="AlphaFoldDB" id="A0A8H5F6C2"/>
<keyword evidence="2" id="KW-1133">Transmembrane helix</keyword>
<feature type="transmembrane region" description="Helical" evidence="2">
    <location>
        <begin position="129"/>
        <end position="150"/>
    </location>
</feature>
<proteinExistence type="predicted"/>
<sequence>MGSICFSAATILRCTYLTPLQTIALVIPTVLEVLCSSSLIFKHKSIGRKHLLLTAEGWVYLLLSVSQMISEIVPAVRDNLNVRRAFDTGIGVASFLPLFFYTFFFFVFTSSELLETLPKQFINIAKYSIVLFIPAIVVFNEIASFTGVVIRSLPLPDAPQGSRDVTQFFFLDKRSDLLWSFFTSLTLALLTAFQAAVFSFAFFRLVRAILNQRRIENNDLDKAHLFNGIVWLCAGVKIGALESLVGLFGGGFGLALTRRIMRMMSRGCIAVGIAKGVDVMEDFRMIQRELRKSNENRRGQRRSRLREFISNPRLSTFRTLSPTATSFHASTRVVQPPVMEKEESTIGQRPHYITFSQRQSYLSNKGGLPGMKDFAVVREERLNRRVTVLHTGEDAPKLQMRFSALEVPAPVLLASDIKGRPQSEVLDRPITTNLSINMVIEDSPYDEKSDPLELPQPHFHRGTIDSQRRDSNNSSLGSPYEIVDAHKLTQTIAVGQLYRPQAMRTPSTAALARETVTTPLSAQPTVNPPGLQRGVDDSRTKSLISTKTNSISAAVRDLADKFPGPPDVSKTRPVVDNKPAFLLRRPQVPVAPVAEEKSAWEEDSRASMAAGMSPQAIGSPSEISHGHAQTSHSGLLVEDDRAYVSGESSPLAFALPSPVRGGKALVTNPDYRISTTSRRSRKSEKATTATDDDYELSKTPVSAPLGVPLRKSLKLSVAATPVPIIRQNGNYSPATPTTGLSILSRIQESVAPNQADPFTELGTALDTGKSRNFRDEAPPVPLPSSASRFGRFKSEEKLNRVTEWLDRSASWAQEHIDPEAPPTMEELTARPPIIPSPREKSLQNLHERGKSIDALTIPWIKTPELAEARSKTGRATASYEATMRMVGPRIKTVGKAPSRSTPKPTRTAHARASLYLQPIIIPPPSGNMPQIEDASPMEFDNSNVLKDSEVLAIENSTRPRQPLGRL</sequence>
<feature type="transmembrane region" description="Helical" evidence="2">
    <location>
        <begin position="224"/>
        <end position="256"/>
    </location>
</feature>
<accession>A0A8H5F6C2</accession>
<feature type="transmembrane region" description="Helical" evidence="2">
    <location>
        <begin position="89"/>
        <end position="108"/>
    </location>
</feature>
<feature type="compositionally biased region" description="Basic and acidic residues" evidence="1">
    <location>
        <begin position="594"/>
        <end position="605"/>
    </location>
</feature>
<feature type="region of interest" description="Disordered" evidence="1">
    <location>
        <begin position="518"/>
        <end position="537"/>
    </location>
</feature>